<evidence type="ECO:0000313" key="2">
    <source>
        <dbReference type="Proteomes" id="UP000032300"/>
    </source>
</evidence>
<dbReference type="OrthoDB" id="5520786at2"/>
<name>A0A7U4J7H3_9SPHN</name>
<reference evidence="1 2" key="1">
    <citation type="journal article" date="2015" name="Int. J. Syst. Evol. Microbiol.">
        <title>Sphingomonas hengshuiensis sp. nov., isolated from lake wetland.</title>
        <authorList>
            <person name="Wei S."/>
            <person name="Wang T."/>
            <person name="Liu H."/>
            <person name="Zhang C."/>
            <person name="Guo J."/>
            <person name="Wang Q."/>
            <person name="Liang K."/>
            <person name="Zhang Z."/>
        </authorList>
    </citation>
    <scope>NUCLEOTIDE SEQUENCE [LARGE SCALE GENOMIC DNA]</scope>
    <source>
        <strain evidence="1 2">WHSC-8</strain>
    </source>
</reference>
<protein>
    <submittedName>
        <fullName evidence="1">Endoribonuclease L-PSP</fullName>
    </submittedName>
</protein>
<gene>
    <name evidence="1" type="ORF">TS85_07465</name>
</gene>
<dbReference type="PANTHER" id="PTHR43857:SF1">
    <property type="entry name" value="YJGH FAMILY PROTEIN"/>
    <property type="match status" value="1"/>
</dbReference>
<dbReference type="CDD" id="cd00448">
    <property type="entry name" value="YjgF_YER057c_UK114_family"/>
    <property type="match status" value="1"/>
</dbReference>
<dbReference type="InterPro" id="IPR006175">
    <property type="entry name" value="YjgF/YER057c/UK114"/>
</dbReference>
<evidence type="ECO:0000313" key="1">
    <source>
        <dbReference type="EMBL" id="AJP71657.1"/>
    </source>
</evidence>
<proteinExistence type="predicted"/>
<accession>A0A7U4J7H3</accession>
<dbReference type="RefSeq" id="WP_044331415.1">
    <property type="nucleotide sequence ID" value="NZ_CP010836.1"/>
</dbReference>
<dbReference type="EMBL" id="CP010836">
    <property type="protein sequence ID" value="AJP71657.1"/>
    <property type="molecule type" value="Genomic_DNA"/>
</dbReference>
<dbReference type="Proteomes" id="UP000032300">
    <property type="component" value="Chromosome"/>
</dbReference>
<dbReference type="SUPFAM" id="SSF55298">
    <property type="entry name" value="YjgF-like"/>
    <property type="match status" value="1"/>
</dbReference>
<dbReference type="Gene3D" id="3.30.1330.40">
    <property type="entry name" value="RutC-like"/>
    <property type="match status" value="1"/>
</dbReference>
<sequence length="134" mass="13913">MPNVKINPASLYDAVGYGFSHATLQDGGKTLHLAGQVAWDKDCNVVGGDDLAAQTRQALANLKAVLAEVGATPADILRLRTYVVNHSPDKLGTVLGEIGAFYEGATPAPNTFLGVPTLALPDFLVEIEAVAAIG</sequence>
<dbReference type="AlphaFoldDB" id="A0A7U4J7H3"/>
<dbReference type="Pfam" id="PF01042">
    <property type="entry name" value="Ribonuc_L-PSP"/>
    <property type="match status" value="1"/>
</dbReference>
<dbReference type="KEGG" id="sphi:TS85_07465"/>
<dbReference type="PANTHER" id="PTHR43857">
    <property type="entry name" value="BLR7761 PROTEIN"/>
    <property type="match status" value="1"/>
</dbReference>
<dbReference type="InterPro" id="IPR035959">
    <property type="entry name" value="RutC-like_sf"/>
</dbReference>
<reference evidence="1 2" key="2">
    <citation type="submission" date="2015-02" db="EMBL/GenBank/DDBJ databases">
        <title>The complete genome of Sphingomonas hengshuiensis sp. WHSC-8 isolated from soil of Hengshui Lake.</title>
        <authorList>
            <person name="Wei S."/>
            <person name="Guo J."/>
            <person name="Su C."/>
            <person name="Wu R."/>
            <person name="Zhang Z."/>
            <person name="Liang K."/>
            <person name="Li H."/>
            <person name="Wang T."/>
            <person name="Liu H."/>
            <person name="Zhang C."/>
            <person name="Li Z."/>
            <person name="Wang Q."/>
            <person name="Meng J."/>
        </authorList>
    </citation>
    <scope>NUCLEOTIDE SEQUENCE [LARGE SCALE GENOMIC DNA]</scope>
    <source>
        <strain evidence="1 2">WHSC-8</strain>
    </source>
</reference>
<organism evidence="1 2">
    <name type="scientific">Sphingomonas hengshuiensis</name>
    <dbReference type="NCBI Taxonomy" id="1609977"/>
    <lineage>
        <taxon>Bacteria</taxon>
        <taxon>Pseudomonadati</taxon>
        <taxon>Pseudomonadota</taxon>
        <taxon>Alphaproteobacteria</taxon>
        <taxon>Sphingomonadales</taxon>
        <taxon>Sphingomonadaceae</taxon>
        <taxon>Sphingomonas</taxon>
    </lineage>
</organism>
<keyword evidence="2" id="KW-1185">Reference proteome</keyword>